<proteinExistence type="predicted"/>
<reference evidence="2 3" key="1">
    <citation type="submission" date="2019-06" db="EMBL/GenBank/DDBJ databases">
        <title>Genome Sequence of the Brown Rot Fungal Pathogen Monilinia fructicola.</title>
        <authorList>
            <person name="De Miccolis Angelini R.M."/>
            <person name="Landi L."/>
            <person name="Abate D."/>
            <person name="Pollastro S."/>
            <person name="Romanazzi G."/>
            <person name="Faretra F."/>
        </authorList>
    </citation>
    <scope>NUCLEOTIDE SEQUENCE [LARGE SCALE GENOMIC DNA]</scope>
    <source>
        <strain evidence="2 3">Mfrc123</strain>
    </source>
</reference>
<evidence type="ECO:0000256" key="1">
    <source>
        <dbReference type="SAM" id="Phobius"/>
    </source>
</evidence>
<sequence length="110" mass="12248">MSVCTWGISARRGAGYHASSSFTDSFHFRLFLGAWASGLWLSWGFWYGYLVVGWYMGGVTDSVEAKELGKAKRAIWGEHSFISTAQFEYLQSGVSYDLRGVGTAGDKRTR</sequence>
<feature type="transmembrane region" description="Helical" evidence="1">
    <location>
        <begin position="30"/>
        <end position="52"/>
    </location>
</feature>
<accession>A0A5M9JJB2</accession>
<comment type="caution">
    <text evidence="2">The sequence shown here is derived from an EMBL/GenBank/DDBJ whole genome shotgun (WGS) entry which is preliminary data.</text>
</comment>
<gene>
    <name evidence="2" type="ORF">EYC84_007736</name>
</gene>
<keyword evidence="3" id="KW-1185">Reference proteome</keyword>
<evidence type="ECO:0000313" key="2">
    <source>
        <dbReference type="EMBL" id="KAA8568740.1"/>
    </source>
</evidence>
<organism evidence="2 3">
    <name type="scientific">Monilinia fructicola</name>
    <name type="common">Brown rot fungus</name>
    <name type="synonym">Ciboria fructicola</name>
    <dbReference type="NCBI Taxonomy" id="38448"/>
    <lineage>
        <taxon>Eukaryota</taxon>
        <taxon>Fungi</taxon>
        <taxon>Dikarya</taxon>
        <taxon>Ascomycota</taxon>
        <taxon>Pezizomycotina</taxon>
        <taxon>Leotiomycetes</taxon>
        <taxon>Helotiales</taxon>
        <taxon>Sclerotiniaceae</taxon>
        <taxon>Monilinia</taxon>
    </lineage>
</organism>
<dbReference type="Proteomes" id="UP000322873">
    <property type="component" value="Unassembled WGS sequence"/>
</dbReference>
<keyword evidence="1" id="KW-0812">Transmembrane</keyword>
<evidence type="ECO:0000313" key="3">
    <source>
        <dbReference type="Proteomes" id="UP000322873"/>
    </source>
</evidence>
<dbReference type="AlphaFoldDB" id="A0A5M9JJB2"/>
<keyword evidence="1" id="KW-0472">Membrane</keyword>
<name>A0A5M9JJB2_MONFR</name>
<keyword evidence="1" id="KW-1133">Transmembrane helix</keyword>
<protein>
    <submittedName>
        <fullName evidence="2">Uncharacterized protein</fullName>
    </submittedName>
</protein>
<dbReference type="EMBL" id="VICG01000009">
    <property type="protein sequence ID" value="KAA8568740.1"/>
    <property type="molecule type" value="Genomic_DNA"/>
</dbReference>